<evidence type="ECO:0000256" key="3">
    <source>
        <dbReference type="ARBA" id="ARBA00022679"/>
    </source>
</evidence>
<dbReference type="SUPFAM" id="SSF52151">
    <property type="entry name" value="FabD/lysophospholipase-like"/>
    <property type="match status" value="1"/>
</dbReference>
<dbReference type="SUPFAM" id="SSF53901">
    <property type="entry name" value="Thiolase-like"/>
    <property type="match status" value="2"/>
</dbReference>
<dbReference type="InterPro" id="IPR001227">
    <property type="entry name" value="Ac_transferase_dom_sf"/>
</dbReference>
<dbReference type="Gene3D" id="3.30.70.3290">
    <property type="match status" value="1"/>
</dbReference>
<proteinExistence type="predicted"/>
<gene>
    <name evidence="9" type="ORF">BBAD15_g7787</name>
</gene>
<dbReference type="Gene3D" id="3.30.70.250">
    <property type="entry name" value="Malonyl-CoA ACP transacylase, ACP-binding"/>
    <property type="match status" value="1"/>
</dbReference>
<feature type="active site" description="Proton acceptor; for dehydratase activity" evidence="4">
    <location>
        <position position="1247"/>
    </location>
</feature>
<dbReference type="Gene3D" id="3.40.47.10">
    <property type="match status" value="2"/>
</dbReference>
<feature type="domain" description="Ketosynthase family 3 (KS3)" evidence="7">
    <location>
        <begin position="380"/>
        <end position="713"/>
    </location>
</feature>
<feature type="region of interest" description="Disordered" evidence="5">
    <location>
        <begin position="1663"/>
        <end position="1694"/>
    </location>
</feature>
<dbReference type="OrthoDB" id="329835at2759"/>
<dbReference type="InterPro" id="IPR016039">
    <property type="entry name" value="Thiolase-like"/>
</dbReference>
<dbReference type="InterPro" id="IPR009081">
    <property type="entry name" value="PP-bd_ACP"/>
</dbReference>
<dbReference type="Pfam" id="PF00109">
    <property type="entry name" value="ketoacyl-synt"/>
    <property type="match status" value="1"/>
</dbReference>
<evidence type="ECO:0000259" key="6">
    <source>
        <dbReference type="PROSITE" id="PS50075"/>
    </source>
</evidence>
<evidence type="ECO:0000259" key="8">
    <source>
        <dbReference type="PROSITE" id="PS52019"/>
    </source>
</evidence>
<dbReference type="CDD" id="cd00833">
    <property type="entry name" value="PKS"/>
    <property type="match status" value="1"/>
</dbReference>
<name>A0A0A2VG68_BEABA</name>
<dbReference type="InterPro" id="IPR016035">
    <property type="entry name" value="Acyl_Trfase/lysoPLipase"/>
</dbReference>
<sequence length="2051" mass="220263">MPSFFPVFSGLGSGSVFSEENLGRAEENALNPECAVLLQSCHRTFREQVSDAIARNILSEDSIDLDDFAEPASLIRPLSKYSRNVVMQHAALYLHQILAYMTSQKELGNLIGSAGFCTGLLPAAVAAASQTSVITLISQSHHFFQVALWIGIRSEQYRVDHLTNDTQDADGESMLPCSYVLEGVSEAAAEDLLHKTNMGNEVFVSAILSPTRVTISGIPTKLSTFISKHLPANCRTTAAVVHSLYHHESLLEVRDLVIADLQRQDTLLQAQVELSAPILSTKTGKPLALPSVTTLEQVACAILDLIFIEKVDWLNLQQSIVSQTSQDALDRPINIVNYGPGLGMAPSAFAQAQEKDVCIMDAAKISKGSSQNSGASRLAWDDIAIVGMAVELPGASDADTLWQNLVDGYQACSEIPPSRFNVNDYNNGKGSRTLNTKYGNFLENPFLFDAEHFGISRREAKSMDPQQRILLQTAYRALEDAGYVPDTTTSFARDTFGCWIGNATLDYVDNLRSDIDVYYSTEGCGVFVIKRLSDALAEGDRIHGVIKAIEINQSGNTHSITHPHVPTQEALFDKMFRESRINPHEISVVEMHGTGTQAGDPNEVESVRRALCKARSPLNPVYLTSLKANIGHAEAVSGIAGLAKLILMTRNGYIPPQVSLKTLNPRIRPLGVDGAAINANGTEWPRAGPKKARMSMLNNFGAGGSNAAVIIGEHLSQDESKAQPACGATTFVCGVSAKNDRALARLQETVADYLTSAGQSRKPPSLADVCATLTSRRQMYSHRVAVVASSLEELAENLRSATSSHNVSKSSCEAPEAVYIFSGQGSQYLGMGRELIEQYEDFAHTVNVCDGWLVKNNYPSCLAVITGEQRESEDGKVDAHTWQSFQSAIYVIEVALAKLLESWGIRPQAVAGHSLGEYAALVTAGVIRLMDGLKLVAHRAKLMMEQCDLGQTSMLAVNCSAAVITSIIDASTDFEGLAISCNNSETDCVVGGPVPQLVLLKKHLTDQVQVRSKLLDVPMAFHTAAMDPILEEFTAFAAREVRVFPPTLPVVSNVLGRTVAVGEQAFSPEYFAKQCRGTVAFGDGIKHFLAPEDSERTPYRWIEIGPHPSVQPMLRGRLGKAATSHIQLTTLKKNVPPASTLSQLLSHFYQTSSGVNWRSVFSRNAHRRFKLIQLPGMPFFPSEFHVPYREMAGEPASTSQSSGDAASNVVPDSFAVHAIQKLSHGASNSCAIYETPAVLLKEFIEGHLVCGYALCPASVYHEMVLAALNDCQSATGSSVVWGLSKVSYCAPMVYDGNSNQVLRVVITPRLTLPDRYDFAVMSYVAGTDPNERSTVHCRGVVKQSNMASAELKYSRLQSSMKGSMDGLKHVGQLGAPAASCVQVFSKRAMYEKIFTRVVEYSDPYQKVETIRIREDTGEALATCVSPAPYLARNSSIPASHAIFMDVLLHVAGFVSNLNLPNDAMGICKEVGGATTLRAPVVRDGACAPFDVYCSTFDTQDSDGRSFTISNAYAVDSSGVMAVFKGMVFQHVKMPLIEQALKRATRSSPNAAVAASHPAQPKRRSDVTSFVNAQSVERMALPRAAAPVRAAPEVSVPELVAKVCGLDAGQLGVDSRLDAHGVDSLMSIEIAAALSSALGVDVLPDTLGSCDTVGDIERLCEALSPTPVGNDVDNDSPTPGSERGSDSAISTPASVSTVDASSIDMVQIVAELCGARAEAVSPDSELRALGVDSLMFLELADRLQDLDGGIALSSNDLADCQTIGDIERLIVKRPGTPAYQSGISTQISPQAVHARSEAVRLSAQQPATQISLLASEEAVLPQIERLLHLSQQPEEIQVGSLERKFSGKSPLFLIHDGSGICTHYRGLRPLGRRVLALHDPKFLIQSSKQRSWASLTTMANEYASSISSTMGMTGGEDCILGGWSFGGVVAFEAARILMSRGHRVKGVVLIDSPPPIGHIPLSESIISAVTAQPAEKDAAAGSAAASKCVSPVASAIRKLVQHSFRICAGLIGDFGTSAELQQRGLSKPVGPVPRVILLRSAVGWTPPRGYTG</sequence>
<evidence type="ECO:0000313" key="10">
    <source>
        <dbReference type="Proteomes" id="UP000030106"/>
    </source>
</evidence>
<dbReference type="PROSITE" id="PS00012">
    <property type="entry name" value="PHOSPHOPANTETHEINE"/>
    <property type="match status" value="1"/>
</dbReference>
<dbReference type="Pfam" id="PF00550">
    <property type="entry name" value="PP-binding"/>
    <property type="match status" value="2"/>
</dbReference>
<accession>A0A0A2VG68</accession>
<dbReference type="PANTHER" id="PTHR43775">
    <property type="entry name" value="FATTY ACID SYNTHASE"/>
    <property type="match status" value="1"/>
</dbReference>
<comment type="caution">
    <text evidence="9">The sequence shown here is derived from an EMBL/GenBank/DDBJ whole genome shotgun (WGS) entry which is preliminary data.</text>
</comment>
<reference evidence="9 10" key="1">
    <citation type="submission" date="2012-10" db="EMBL/GenBank/DDBJ databases">
        <title>Genome sequencing and analysis of entomopathogenic fungi Beauveria bassiana D1-5.</title>
        <authorList>
            <person name="Li Q."/>
            <person name="Wang L."/>
            <person name="Zhang Z."/>
            <person name="Wang Q."/>
            <person name="Ren J."/>
            <person name="Wang M."/>
            <person name="Xu W."/>
            <person name="Wang J."/>
            <person name="Lu Y."/>
            <person name="Du Q."/>
            <person name="Sun Z."/>
        </authorList>
    </citation>
    <scope>NUCLEOTIDE SEQUENCE [LARGE SCALE GENOMIC DNA]</scope>
    <source>
        <strain evidence="9 10">D1-5</strain>
    </source>
</reference>
<feature type="active site" description="Proton donor; for dehydratase activity" evidence="4">
    <location>
        <position position="1445"/>
    </location>
</feature>
<dbReference type="Gene3D" id="3.10.129.110">
    <property type="entry name" value="Polyketide synthase dehydratase"/>
    <property type="match status" value="1"/>
</dbReference>
<dbReference type="GO" id="GO:0006633">
    <property type="term" value="P:fatty acid biosynthetic process"/>
    <property type="evidence" value="ECO:0007669"/>
    <property type="project" value="InterPro"/>
</dbReference>
<dbReference type="SMART" id="SM00827">
    <property type="entry name" value="PKS_AT"/>
    <property type="match status" value="1"/>
</dbReference>
<dbReference type="InterPro" id="IPR014043">
    <property type="entry name" value="Acyl_transferase_dom"/>
</dbReference>
<dbReference type="PROSITE" id="PS52004">
    <property type="entry name" value="KS3_2"/>
    <property type="match status" value="1"/>
</dbReference>
<dbReference type="InterPro" id="IPR050091">
    <property type="entry name" value="PKS_NRPS_Biosynth_Enz"/>
</dbReference>
<protein>
    <submittedName>
        <fullName evidence="9">Conidial yellow pigment biosynthesis polyketide synthase</fullName>
    </submittedName>
</protein>
<dbReference type="InterPro" id="IPR036736">
    <property type="entry name" value="ACP-like_sf"/>
</dbReference>
<dbReference type="InterPro" id="IPR003965">
    <property type="entry name" value="Fatty_acid_synthase"/>
</dbReference>
<dbReference type="GO" id="GO:0044550">
    <property type="term" value="P:secondary metabolite biosynthetic process"/>
    <property type="evidence" value="ECO:0007669"/>
    <property type="project" value="TreeGrafter"/>
</dbReference>
<dbReference type="PROSITE" id="PS50075">
    <property type="entry name" value="CARRIER"/>
    <property type="match status" value="2"/>
</dbReference>
<dbReference type="InterPro" id="IPR029058">
    <property type="entry name" value="AB_hydrolase_fold"/>
</dbReference>
<evidence type="ECO:0000256" key="1">
    <source>
        <dbReference type="ARBA" id="ARBA00022450"/>
    </source>
</evidence>
<dbReference type="Pfam" id="PF16073">
    <property type="entry name" value="SAT"/>
    <property type="match status" value="1"/>
</dbReference>
<dbReference type="SMART" id="SM00823">
    <property type="entry name" value="PKS_PP"/>
    <property type="match status" value="2"/>
</dbReference>
<dbReference type="GO" id="GO:0005835">
    <property type="term" value="C:fatty acid synthase complex"/>
    <property type="evidence" value="ECO:0007669"/>
    <property type="project" value="InterPro"/>
</dbReference>
<keyword evidence="3" id="KW-0808">Transferase</keyword>
<dbReference type="HOGENOM" id="CLU_000022_6_0_1"/>
<dbReference type="eggNOG" id="KOG1202">
    <property type="taxonomic scope" value="Eukaryota"/>
</dbReference>
<dbReference type="Pfam" id="PF02801">
    <property type="entry name" value="Ketoacyl-synt_C"/>
    <property type="match status" value="1"/>
</dbReference>
<dbReference type="InterPro" id="IPR001031">
    <property type="entry name" value="Thioesterase"/>
</dbReference>
<feature type="domain" description="Carrier" evidence="6">
    <location>
        <begin position="1589"/>
        <end position="1663"/>
    </location>
</feature>
<dbReference type="Gene3D" id="1.10.1200.10">
    <property type="entry name" value="ACP-like"/>
    <property type="match status" value="2"/>
</dbReference>
<dbReference type="EMBL" id="ANFO01000746">
    <property type="protein sequence ID" value="KGQ06871.1"/>
    <property type="molecule type" value="Genomic_DNA"/>
</dbReference>
<evidence type="ECO:0000259" key="7">
    <source>
        <dbReference type="PROSITE" id="PS52004"/>
    </source>
</evidence>
<dbReference type="SUPFAM" id="SSF47336">
    <property type="entry name" value="ACP-like"/>
    <property type="match status" value="2"/>
</dbReference>
<dbReference type="InterPro" id="IPR049900">
    <property type="entry name" value="PKS_mFAS_DH"/>
</dbReference>
<feature type="region of interest" description="C-terminal hotdog fold" evidence="4">
    <location>
        <begin position="1381"/>
        <end position="1537"/>
    </location>
</feature>
<dbReference type="GO" id="GO:0031177">
    <property type="term" value="F:phosphopantetheine binding"/>
    <property type="evidence" value="ECO:0007669"/>
    <property type="project" value="InterPro"/>
</dbReference>
<dbReference type="SMART" id="SM00825">
    <property type="entry name" value="PKS_KS"/>
    <property type="match status" value="1"/>
</dbReference>
<dbReference type="GO" id="GO:0004312">
    <property type="term" value="F:fatty acid synthase activity"/>
    <property type="evidence" value="ECO:0007669"/>
    <property type="project" value="InterPro"/>
</dbReference>
<dbReference type="Pfam" id="PF00975">
    <property type="entry name" value="Thioesterase"/>
    <property type="match status" value="1"/>
</dbReference>
<dbReference type="Proteomes" id="UP000030106">
    <property type="component" value="Unassembled WGS sequence"/>
</dbReference>
<evidence type="ECO:0000256" key="2">
    <source>
        <dbReference type="ARBA" id="ARBA00022553"/>
    </source>
</evidence>
<dbReference type="InterPro" id="IPR020841">
    <property type="entry name" value="PKS_Beta-ketoAc_synthase_dom"/>
</dbReference>
<evidence type="ECO:0000256" key="4">
    <source>
        <dbReference type="PROSITE-ProRule" id="PRU01363"/>
    </source>
</evidence>
<organism evidence="9 10">
    <name type="scientific">Beauveria bassiana D1-5</name>
    <dbReference type="NCBI Taxonomy" id="1245745"/>
    <lineage>
        <taxon>Eukaryota</taxon>
        <taxon>Fungi</taxon>
        <taxon>Dikarya</taxon>
        <taxon>Ascomycota</taxon>
        <taxon>Pezizomycotina</taxon>
        <taxon>Sordariomycetes</taxon>
        <taxon>Hypocreomycetidae</taxon>
        <taxon>Hypocreales</taxon>
        <taxon>Cordycipitaceae</taxon>
        <taxon>Beauveria</taxon>
    </lineage>
</organism>
<feature type="region of interest" description="Disordered" evidence="5">
    <location>
        <begin position="1547"/>
        <end position="1566"/>
    </location>
</feature>
<evidence type="ECO:0000313" key="9">
    <source>
        <dbReference type="EMBL" id="KGQ06871.1"/>
    </source>
</evidence>
<dbReference type="PRINTS" id="PR01483">
    <property type="entry name" value="FASYNTHASE"/>
</dbReference>
<dbReference type="Pfam" id="PF00698">
    <property type="entry name" value="Acyl_transf_1"/>
    <property type="match status" value="1"/>
</dbReference>
<dbReference type="InterPro" id="IPR032088">
    <property type="entry name" value="SAT"/>
</dbReference>
<keyword evidence="1" id="KW-0596">Phosphopantetheine</keyword>
<dbReference type="Gene3D" id="3.40.50.1820">
    <property type="entry name" value="alpha/beta hydrolase"/>
    <property type="match status" value="1"/>
</dbReference>
<feature type="domain" description="Carrier" evidence="6">
    <location>
        <begin position="1695"/>
        <end position="1773"/>
    </location>
</feature>
<dbReference type="InterPro" id="IPR014031">
    <property type="entry name" value="Ketoacyl_synth_C"/>
</dbReference>
<dbReference type="Gene3D" id="3.40.366.10">
    <property type="entry name" value="Malonyl-Coenzyme A Acyl Carrier Protein, domain 2"/>
    <property type="match status" value="3"/>
</dbReference>
<dbReference type="InterPro" id="IPR006162">
    <property type="entry name" value="Ppantetheine_attach_site"/>
</dbReference>
<dbReference type="PROSITE" id="PS52019">
    <property type="entry name" value="PKS_MFAS_DH"/>
    <property type="match status" value="1"/>
</dbReference>
<dbReference type="InterPro" id="IPR020806">
    <property type="entry name" value="PKS_PP-bd"/>
</dbReference>
<feature type="region of interest" description="N-terminal hotdog fold" evidence="4">
    <location>
        <begin position="1217"/>
        <end position="1348"/>
    </location>
</feature>
<dbReference type="InterPro" id="IPR014030">
    <property type="entry name" value="Ketoacyl_synth_N"/>
</dbReference>
<dbReference type="PANTHER" id="PTHR43775:SF37">
    <property type="entry name" value="SI:DKEY-61P9.11"/>
    <property type="match status" value="1"/>
</dbReference>
<dbReference type="Pfam" id="PF22621">
    <property type="entry name" value="CurL-like_PKS_C"/>
    <property type="match status" value="1"/>
</dbReference>
<evidence type="ECO:0000256" key="5">
    <source>
        <dbReference type="SAM" id="MobiDB-lite"/>
    </source>
</evidence>
<dbReference type="InterPro" id="IPR042104">
    <property type="entry name" value="PKS_dehydratase_sf"/>
</dbReference>
<dbReference type="STRING" id="1245745.A0A0A2VG68"/>
<feature type="domain" description="PKS/mFAS DH" evidence="8">
    <location>
        <begin position="1217"/>
        <end position="1537"/>
    </location>
</feature>
<dbReference type="SUPFAM" id="SSF53474">
    <property type="entry name" value="alpha/beta-Hydrolases"/>
    <property type="match status" value="1"/>
</dbReference>
<keyword evidence="2" id="KW-0597">Phosphoprotein</keyword>